<evidence type="ECO:0000313" key="8">
    <source>
        <dbReference type="EMBL" id="AEH60856.1"/>
    </source>
</evidence>
<comment type="similarity">
    <text evidence="6">Belongs to the UPF0758 family.</text>
</comment>
<dbReference type="GO" id="GO:0008237">
    <property type="term" value="F:metallopeptidase activity"/>
    <property type="evidence" value="ECO:0007669"/>
    <property type="project" value="UniProtKB-KW"/>
</dbReference>
<keyword evidence="5" id="KW-0482">Metalloprotease</keyword>
<evidence type="ECO:0000256" key="6">
    <source>
        <dbReference type="RuleBase" id="RU003797"/>
    </source>
</evidence>
<dbReference type="InterPro" id="IPR010994">
    <property type="entry name" value="RuvA_2-like"/>
</dbReference>
<evidence type="ECO:0000313" key="9">
    <source>
        <dbReference type="Proteomes" id="UP000006622"/>
    </source>
</evidence>
<keyword evidence="4" id="KW-0862">Zinc</keyword>
<dbReference type="InterPro" id="IPR046778">
    <property type="entry name" value="UPF0758_N"/>
</dbReference>
<dbReference type="PROSITE" id="PS50249">
    <property type="entry name" value="MPN"/>
    <property type="match status" value="1"/>
</dbReference>
<organism evidence="8 9">
    <name type="scientific">Methanosalsum zhilinae (strain DSM 4017 / NBRC 107636 / OCM 62 / WeN5)</name>
    <name type="common">Methanohalophilus zhilinae</name>
    <dbReference type="NCBI Taxonomy" id="679901"/>
    <lineage>
        <taxon>Archaea</taxon>
        <taxon>Methanobacteriati</taxon>
        <taxon>Methanobacteriota</taxon>
        <taxon>Stenosarchaea group</taxon>
        <taxon>Methanomicrobia</taxon>
        <taxon>Methanosarcinales</taxon>
        <taxon>Methanosarcinaceae</taxon>
        <taxon>Methanosalsum</taxon>
    </lineage>
</organism>
<evidence type="ECO:0000256" key="3">
    <source>
        <dbReference type="ARBA" id="ARBA00022801"/>
    </source>
</evidence>
<gene>
    <name evidence="8" type="ordered locus">Mzhil_0999</name>
</gene>
<dbReference type="PROSITE" id="PS01302">
    <property type="entry name" value="UPF0758"/>
    <property type="match status" value="1"/>
</dbReference>
<dbReference type="STRING" id="679901.Mzhil_0999"/>
<dbReference type="RefSeq" id="WP_013898294.1">
    <property type="nucleotide sequence ID" value="NC_015676.1"/>
</dbReference>
<dbReference type="Proteomes" id="UP000006622">
    <property type="component" value="Chromosome"/>
</dbReference>
<keyword evidence="2" id="KW-0479">Metal-binding</keyword>
<keyword evidence="1" id="KW-0645">Protease</keyword>
<dbReference type="Gene3D" id="3.40.140.10">
    <property type="entry name" value="Cytidine Deaminase, domain 2"/>
    <property type="match status" value="1"/>
</dbReference>
<dbReference type="InterPro" id="IPR001405">
    <property type="entry name" value="UPF0758"/>
</dbReference>
<dbReference type="NCBIfam" id="TIGR00608">
    <property type="entry name" value="radc"/>
    <property type="match status" value="1"/>
</dbReference>
<evidence type="ECO:0000256" key="5">
    <source>
        <dbReference type="ARBA" id="ARBA00023049"/>
    </source>
</evidence>
<sequence length="229" mass="25543">MSGYNIKIKEMPDDERPRERLLKRGPSALSNAELLAVILRTGTKNENVVSICKRILSSYNLKQLSLADMSELIQIHGVGYAKAAQIIAVFELARNLETFIDNPKTKIQSPLDVYSLFYPKMREKKKEEMYALYLDTKNQILKEDIISIGSLNASIVHPREIFKPALLESSASVIITHNHPSGDPSPSREDVSITKKLVDGGNLLGIELLDHIIIGDGRYVSLKDEGIIS</sequence>
<dbReference type="NCBIfam" id="NF000642">
    <property type="entry name" value="PRK00024.1"/>
    <property type="match status" value="1"/>
</dbReference>
<reference evidence="8 9" key="1">
    <citation type="submission" date="2010-07" db="EMBL/GenBank/DDBJ databases">
        <title>The complete genome of Methanosalsum zhilinae DSM 4017.</title>
        <authorList>
            <consortium name="US DOE Joint Genome Institute (JGI-PGF)"/>
            <person name="Lucas S."/>
            <person name="Copeland A."/>
            <person name="Lapidus A."/>
            <person name="Glavina del Rio T."/>
            <person name="Dalin E."/>
            <person name="Tice H."/>
            <person name="Bruce D."/>
            <person name="Goodwin L."/>
            <person name="Pitluck S."/>
            <person name="Kyrpides N."/>
            <person name="Mavromatis K."/>
            <person name="Ovchinnikova G."/>
            <person name="Daligault H."/>
            <person name="Detter J.C."/>
            <person name="Han C."/>
            <person name="Tapia R."/>
            <person name="Larimer F."/>
            <person name="Land M."/>
            <person name="Hauser L."/>
            <person name="Markowitz V."/>
            <person name="Cheng J.-F."/>
            <person name="Hugenholtz P."/>
            <person name="Woyke T."/>
            <person name="Wu D."/>
            <person name="Spring S."/>
            <person name="Schueler E."/>
            <person name="Brambilla E."/>
            <person name="Klenk H.-P."/>
            <person name="Eisen J.A."/>
        </authorList>
    </citation>
    <scope>NUCLEOTIDE SEQUENCE [LARGE SCALE GENOMIC DNA]</scope>
    <source>
        <strain evidence="9">DSM 4017 / NBRC 107636 / OCM 62 / WeN5</strain>
    </source>
</reference>
<dbReference type="EMBL" id="CP002101">
    <property type="protein sequence ID" value="AEH60856.1"/>
    <property type="molecule type" value="Genomic_DNA"/>
</dbReference>
<dbReference type="PANTHER" id="PTHR30471:SF3">
    <property type="entry name" value="UPF0758 PROTEIN YEES-RELATED"/>
    <property type="match status" value="1"/>
</dbReference>
<evidence type="ECO:0000256" key="2">
    <source>
        <dbReference type="ARBA" id="ARBA00022723"/>
    </source>
</evidence>
<keyword evidence="3" id="KW-0378">Hydrolase</keyword>
<dbReference type="SUPFAM" id="SSF47781">
    <property type="entry name" value="RuvA domain 2-like"/>
    <property type="match status" value="1"/>
</dbReference>
<dbReference type="InterPro" id="IPR020891">
    <property type="entry name" value="UPF0758_CS"/>
</dbReference>
<dbReference type="Pfam" id="PF04002">
    <property type="entry name" value="RadC"/>
    <property type="match status" value="1"/>
</dbReference>
<dbReference type="InterPro" id="IPR037518">
    <property type="entry name" value="MPN"/>
</dbReference>
<dbReference type="Pfam" id="PF20582">
    <property type="entry name" value="UPF0758_N"/>
    <property type="match status" value="1"/>
</dbReference>
<dbReference type="CDD" id="cd08071">
    <property type="entry name" value="MPN_DUF2466"/>
    <property type="match status" value="1"/>
</dbReference>
<evidence type="ECO:0000256" key="1">
    <source>
        <dbReference type="ARBA" id="ARBA00022670"/>
    </source>
</evidence>
<dbReference type="InterPro" id="IPR025657">
    <property type="entry name" value="RadC_JAB"/>
</dbReference>
<dbReference type="GO" id="GO:0006508">
    <property type="term" value="P:proteolysis"/>
    <property type="evidence" value="ECO:0007669"/>
    <property type="project" value="UniProtKB-KW"/>
</dbReference>
<dbReference type="OrthoDB" id="303892at2157"/>
<name>F7XLN3_METZD</name>
<evidence type="ECO:0000259" key="7">
    <source>
        <dbReference type="PROSITE" id="PS50249"/>
    </source>
</evidence>
<protein>
    <submittedName>
        <fullName evidence="8">DNA repair protein RadC</fullName>
    </submittedName>
</protein>
<dbReference type="GO" id="GO:0046872">
    <property type="term" value="F:metal ion binding"/>
    <property type="evidence" value="ECO:0007669"/>
    <property type="project" value="UniProtKB-KW"/>
</dbReference>
<dbReference type="KEGG" id="mzh:Mzhil_0999"/>
<dbReference type="GeneID" id="10822622"/>
<evidence type="ECO:0000256" key="4">
    <source>
        <dbReference type="ARBA" id="ARBA00022833"/>
    </source>
</evidence>
<dbReference type="HOGENOM" id="CLU_073529_0_2_2"/>
<accession>F7XLN3</accession>
<dbReference type="AlphaFoldDB" id="F7XLN3"/>
<keyword evidence="9" id="KW-1185">Reference proteome</keyword>
<feature type="domain" description="MPN" evidence="7">
    <location>
        <begin position="106"/>
        <end position="228"/>
    </location>
</feature>
<dbReference type="PANTHER" id="PTHR30471">
    <property type="entry name" value="DNA REPAIR PROTEIN RADC"/>
    <property type="match status" value="1"/>
</dbReference>
<proteinExistence type="inferred from homology"/>